<dbReference type="EMBL" id="CP062983">
    <property type="protein sequence ID" value="QPC84743.1"/>
    <property type="molecule type" value="Genomic_DNA"/>
</dbReference>
<reference evidence="3 4" key="1">
    <citation type="submission" date="2020-02" db="EMBL/GenBank/DDBJ databases">
        <authorList>
            <person name="Zheng R.K."/>
            <person name="Sun C.M."/>
        </authorList>
    </citation>
    <scope>NUCLEOTIDE SEQUENCE [LARGE SCALE GENOMIC DNA]</scope>
    <source>
        <strain evidence="4">rifampicinis</strain>
    </source>
</reference>
<gene>
    <name evidence="3" type="ORF">G4Y79_10295</name>
</gene>
<dbReference type="Pfam" id="PF04434">
    <property type="entry name" value="SWIM"/>
    <property type="match status" value="1"/>
</dbReference>
<evidence type="ECO:0000313" key="4">
    <source>
        <dbReference type="Proteomes" id="UP000594468"/>
    </source>
</evidence>
<dbReference type="InterPro" id="IPR007527">
    <property type="entry name" value="Znf_SWIM"/>
</dbReference>
<keyword evidence="1" id="KW-0863">Zinc-finger</keyword>
<evidence type="ECO:0000313" key="3">
    <source>
        <dbReference type="EMBL" id="QPC84743.1"/>
    </source>
</evidence>
<organism evidence="3 4">
    <name type="scientific">Phototrophicus methaneseepsis</name>
    <dbReference type="NCBI Taxonomy" id="2710758"/>
    <lineage>
        <taxon>Bacteria</taxon>
        <taxon>Bacillati</taxon>
        <taxon>Chloroflexota</taxon>
        <taxon>Candidatus Thermofontia</taxon>
        <taxon>Phototrophicales</taxon>
        <taxon>Phototrophicaceae</taxon>
        <taxon>Phototrophicus</taxon>
    </lineage>
</organism>
<evidence type="ECO:0000259" key="2">
    <source>
        <dbReference type="PROSITE" id="PS50966"/>
    </source>
</evidence>
<name>A0A7S8EDI0_9CHLR</name>
<accession>A0A7S8EDI0</accession>
<dbReference type="Proteomes" id="UP000594468">
    <property type="component" value="Chromosome"/>
</dbReference>
<keyword evidence="1" id="KW-0479">Metal-binding</keyword>
<feature type="domain" description="SWIM-type" evidence="2">
    <location>
        <begin position="24"/>
        <end position="61"/>
    </location>
</feature>
<evidence type="ECO:0000256" key="1">
    <source>
        <dbReference type="PROSITE-ProRule" id="PRU00325"/>
    </source>
</evidence>
<dbReference type="KEGG" id="pmet:G4Y79_10295"/>
<keyword evidence="1" id="KW-0862">Zinc</keyword>
<dbReference type="PROSITE" id="PS50966">
    <property type="entry name" value="ZF_SWIM"/>
    <property type="match status" value="1"/>
</dbReference>
<dbReference type="GO" id="GO:0008270">
    <property type="term" value="F:zinc ion binding"/>
    <property type="evidence" value="ECO:0007669"/>
    <property type="project" value="UniProtKB-KW"/>
</dbReference>
<dbReference type="AlphaFoldDB" id="A0A7S8EDI0"/>
<proteinExistence type="predicted"/>
<protein>
    <submittedName>
        <fullName evidence="3">SWIM zinc finger family protein</fullName>
    </submittedName>
</protein>
<dbReference type="RefSeq" id="WP_195172806.1">
    <property type="nucleotide sequence ID" value="NZ_CP062983.1"/>
</dbReference>
<keyword evidence="4" id="KW-1185">Reference proteome</keyword>
<sequence>MARPINHNTLVVESVTNPLANHVVTVQFDDDHHVHARCTCPWAVHNGVACTHVIAALQYLAQIKGRRLSFWLTEEEAERQKHRRFYLSGQAEHDGVWITSRPG</sequence>